<keyword evidence="5" id="KW-0653">Protein transport</keyword>
<dbReference type="SMART" id="SM00160">
    <property type="entry name" value="RanBD"/>
    <property type="match status" value="1"/>
</dbReference>
<sequence length="369" mass="39888">MSKRGAERQLTKDDNDNESGEDAGSYEIASAEDISKRRIVKPKRRGNKPQASEEASTSGFTFTTTPSQTPFVFTSNTSSQPTTTTTSTGGFQFNVAPGSKDSDRIAALENEVKQLKEQVAKLVEKVGLESESTPSTVAQPEKTLTPNFTFSAKPSSSSSGTFQFSLPTDSSSSNSFSIPKFDFGSTNNVNSFSDAAKTSGASFLDSSQNESSQQDSQQDSQAGDDDIEAPPSSVNDAPPSLTLADEAQVSHATGEEGETTLNSAKVKLFELEKSADAKTTSWKERGIGMLKLNQKKDTGKSRLIMRKENVGTLLLNAFIFADMKCEKPQDKSLSVSIFADNSVKHYLFKFLKAEQCDEFKTAVESAKKK</sequence>
<evidence type="ECO:0000256" key="3">
    <source>
        <dbReference type="ARBA" id="ARBA00022737"/>
    </source>
</evidence>
<dbReference type="Pfam" id="PF08911">
    <property type="entry name" value="NUP50"/>
    <property type="match status" value="1"/>
</dbReference>
<dbReference type="GO" id="GO:0005643">
    <property type="term" value="C:nuclear pore"/>
    <property type="evidence" value="ECO:0007669"/>
    <property type="project" value="UniProtKB-SubCell"/>
</dbReference>
<dbReference type="EMBL" id="JAOPGA020000262">
    <property type="protein sequence ID" value="KAL0477869.1"/>
    <property type="molecule type" value="Genomic_DNA"/>
</dbReference>
<keyword evidence="7" id="KW-0811">Translocation</keyword>
<dbReference type="InterPro" id="IPR015007">
    <property type="entry name" value="NUP2/50/61"/>
</dbReference>
<comment type="subcellular location">
    <subcellularLocation>
        <location evidence="1">Nucleus</location>
        <location evidence="1">Nuclear pore complex</location>
    </subcellularLocation>
</comment>
<dbReference type="Gene3D" id="2.30.29.30">
    <property type="entry name" value="Pleckstrin-homology domain (PH domain)/Phosphotyrosine-binding domain (PTB)"/>
    <property type="match status" value="1"/>
</dbReference>
<evidence type="ECO:0000256" key="6">
    <source>
        <dbReference type="ARBA" id="ARBA00022990"/>
    </source>
</evidence>
<evidence type="ECO:0000313" key="14">
    <source>
        <dbReference type="Proteomes" id="UP001431209"/>
    </source>
</evidence>
<dbReference type="InterPro" id="IPR000156">
    <property type="entry name" value="Ran_bind_dom"/>
</dbReference>
<name>A0AAW2YPQ8_9EUKA</name>
<dbReference type="Pfam" id="PF00638">
    <property type="entry name" value="Ran_BP1"/>
    <property type="match status" value="1"/>
</dbReference>
<feature type="compositionally biased region" description="Polar residues" evidence="10">
    <location>
        <begin position="130"/>
        <end position="169"/>
    </location>
</feature>
<evidence type="ECO:0000256" key="9">
    <source>
        <dbReference type="ARBA" id="ARBA00023242"/>
    </source>
</evidence>
<feature type="compositionally biased region" description="Low complexity" evidence="10">
    <location>
        <begin position="205"/>
        <end position="221"/>
    </location>
</feature>
<keyword evidence="3" id="KW-0677">Repeat</keyword>
<reference evidence="13 14" key="1">
    <citation type="submission" date="2024-03" db="EMBL/GenBank/DDBJ databases">
        <title>The Acrasis kona genome and developmental transcriptomes reveal deep origins of eukaryotic multicellular pathways.</title>
        <authorList>
            <person name="Sheikh S."/>
            <person name="Fu C.-J."/>
            <person name="Brown M.W."/>
            <person name="Baldauf S.L."/>
        </authorList>
    </citation>
    <scope>NUCLEOTIDE SEQUENCE [LARGE SCALE GENOMIC DNA]</scope>
    <source>
        <strain evidence="13 14">ATCC MYA-3509</strain>
    </source>
</reference>
<comment type="caution">
    <text evidence="13">The sequence shown here is derived from an EMBL/GenBank/DDBJ whole genome shotgun (WGS) entry which is preliminary data.</text>
</comment>
<gene>
    <name evidence="13" type="ORF">AKO1_010386</name>
    <name evidence="12" type="ORF">AKO1_013637</name>
</gene>
<evidence type="ECO:0000259" key="11">
    <source>
        <dbReference type="PROSITE" id="PS50196"/>
    </source>
</evidence>
<dbReference type="GO" id="GO:0051028">
    <property type="term" value="P:mRNA transport"/>
    <property type="evidence" value="ECO:0007669"/>
    <property type="project" value="UniProtKB-KW"/>
</dbReference>
<dbReference type="GO" id="GO:0015031">
    <property type="term" value="P:protein transport"/>
    <property type="evidence" value="ECO:0007669"/>
    <property type="project" value="UniProtKB-KW"/>
</dbReference>
<accession>A0AAW2YPQ8</accession>
<feature type="region of interest" description="Disordered" evidence="10">
    <location>
        <begin position="127"/>
        <end position="180"/>
    </location>
</feature>
<evidence type="ECO:0000256" key="7">
    <source>
        <dbReference type="ARBA" id="ARBA00023010"/>
    </source>
</evidence>
<feature type="compositionally biased region" description="Low complexity" evidence="10">
    <location>
        <begin position="56"/>
        <end position="88"/>
    </location>
</feature>
<evidence type="ECO:0000256" key="8">
    <source>
        <dbReference type="ARBA" id="ARBA00023132"/>
    </source>
</evidence>
<evidence type="ECO:0000313" key="13">
    <source>
        <dbReference type="EMBL" id="KAL0478903.1"/>
    </source>
</evidence>
<organism evidence="13 14">
    <name type="scientific">Acrasis kona</name>
    <dbReference type="NCBI Taxonomy" id="1008807"/>
    <lineage>
        <taxon>Eukaryota</taxon>
        <taxon>Discoba</taxon>
        <taxon>Heterolobosea</taxon>
        <taxon>Tetramitia</taxon>
        <taxon>Eutetramitia</taxon>
        <taxon>Acrasidae</taxon>
        <taxon>Acrasis</taxon>
    </lineage>
</organism>
<keyword evidence="14" id="KW-1185">Reference proteome</keyword>
<evidence type="ECO:0000256" key="5">
    <source>
        <dbReference type="ARBA" id="ARBA00022927"/>
    </source>
</evidence>
<dbReference type="PANTHER" id="PTHR23138:SF141">
    <property type="entry name" value="NUCLEAR PORE COMPLEX PROTEIN NUP50"/>
    <property type="match status" value="1"/>
</dbReference>
<keyword evidence="6" id="KW-0007">Acetylation</keyword>
<protein>
    <recommendedName>
        <fullName evidence="11">RanBD1 domain-containing protein</fullName>
    </recommendedName>
</protein>
<proteinExistence type="predicted"/>
<dbReference type="PANTHER" id="PTHR23138">
    <property type="entry name" value="RAN BINDING PROTEIN"/>
    <property type="match status" value="1"/>
</dbReference>
<keyword evidence="8" id="KW-0906">Nuclear pore complex</keyword>
<dbReference type="SUPFAM" id="SSF50729">
    <property type="entry name" value="PH domain-like"/>
    <property type="match status" value="1"/>
</dbReference>
<feature type="region of interest" description="Disordered" evidence="10">
    <location>
        <begin position="1"/>
        <end position="102"/>
    </location>
</feature>
<feature type="compositionally biased region" description="Basic and acidic residues" evidence="10">
    <location>
        <begin position="1"/>
        <end position="14"/>
    </location>
</feature>
<dbReference type="CDD" id="cd00835">
    <property type="entry name" value="RanBD_family"/>
    <property type="match status" value="1"/>
</dbReference>
<dbReference type="EMBL" id="JAOPGA020000479">
    <property type="protein sequence ID" value="KAL0478903.1"/>
    <property type="molecule type" value="Genomic_DNA"/>
</dbReference>
<dbReference type="InterPro" id="IPR045255">
    <property type="entry name" value="RanBP1-like"/>
</dbReference>
<keyword evidence="9" id="KW-0539">Nucleus</keyword>
<keyword evidence="4" id="KW-0509">mRNA transport</keyword>
<evidence type="ECO:0000256" key="1">
    <source>
        <dbReference type="ARBA" id="ARBA00004567"/>
    </source>
</evidence>
<evidence type="ECO:0000256" key="10">
    <source>
        <dbReference type="SAM" id="MobiDB-lite"/>
    </source>
</evidence>
<evidence type="ECO:0000313" key="12">
    <source>
        <dbReference type="EMBL" id="KAL0477869.1"/>
    </source>
</evidence>
<evidence type="ECO:0000256" key="2">
    <source>
        <dbReference type="ARBA" id="ARBA00022448"/>
    </source>
</evidence>
<evidence type="ECO:0000256" key="4">
    <source>
        <dbReference type="ARBA" id="ARBA00022816"/>
    </source>
</evidence>
<dbReference type="InterPro" id="IPR011993">
    <property type="entry name" value="PH-like_dom_sf"/>
</dbReference>
<dbReference type="PROSITE" id="PS50196">
    <property type="entry name" value="RANBD1"/>
    <property type="match status" value="1"/>
</dbReference>
<dbReference type="AlphaFoldDB" id="A0AAW2YPQ8"/>
<keyword evidence="2" id="KW-0813">Transport</keyword>
<feature type="region of interest" description="Disordered" evidence="10">
    <location>
        <begin position="199"/>
        <end position="240"/>
    </location>
</feature>
<feature type="compositionally biased region" description="Basic residues" evidence="10">
    <location>
        <begin position="37"/>
        <end position="47"/>
    </location>
</feature>
<dbReference type="Proteomes" id="UP001431209">
    <property type="component" value="Unassembled WGS sequence"/>
</dbReference>
<feature type="domain" description="RanBD1" evidence="11">
    <location>
        <begin position="236"/>
        <end position="369"/>
    </location>
</feature>